<evidence type="ECO:0000313" key="7">
    <source>
        <dbReference type="EMBL" id="OHB04709.1"/>
    </source>
</evidence>
<name>A0A1G2U5E1_9BACT</name>
<dbReference type="PANTHER" id="PTHR14413:SF16">
    <property type="entry name" value="LARGE RIBOSOMAL SUBUNIT PROTEIN BL17M"/>
    <property type="match status" value="1"/>
</dbReference>
<comment type="caution">
    <text evidence="7">The sequence shown here is derived from an EMBL/GenBank/DDBJ whole genome shotgun (WGS) entry which is preliminary data.</text>
</comment>
<reference evidence="7 8" key="1">
    <citation type="journal article" date="2016" name="Nat. Commun.">
        <title>Thousands of microbial genomes shed light on interconnected biogeochemical processes in an aquifer system.</title>
        <authorList>
            <person name="Anantharaman K."/>
            <person name="Brown C.T."/>
            <person name="Hug L.A."/>
            <person name="Sharon I."/>
            <person name="Castelle C.J."/>
            <person name="Probst A.J."/>
            <person name="Thomas B.C."/>
            <person name="Singh A."/>
            <person name="Wilkins M.J."/>
            <person name="Karaoz U."/>
            <person name="Brodie E.L."/>
            <person name="Williams K.H."/>
            <person name="Hubbard S.S."/>
            <person name="Banfield J.F."/>
        </authorList>
    </citation>
    <scope>NUCLEOTIDE SEQUENCE [LARGE SCALE GENOMIC DNA]</scope>
</reference>
<evidence type="ECO:0000256" key="6">
    <source>
        <dbReference type="RuleBase" id="RU000661"/>
    </source>
</evidence>
<evidence type="ECO:0000256" key="4">
    <source>
        <dbReference type="ARBA" id="ARBA00035494"/>
    </source>
</evidence>
<comment type="similarity">
    <text evidence="1 5">Belongs to the bacterial ribosomal protein bL17 family.</text>
</comment>
<evidence type="ECO:0000256" key="2">
    <source>
        <dbReference type="ARBA" id="ARBA00022980"/>
    </source>
</evidence>
<dbReference type="GO" id="GO:0003735">
    <property type="term" value="F:structural constituent of ribosome"/>
    <property type="evidence" value="ECO:0007669"/>
    <property type="project" value="InterPro"/>
</dbReference>
<dbReference type="NCBIfam" id="TIGR00059">
    <property type="entry name" value="L17"/>
    <property type="match status" value="1"/>
</dbReference>
<evidence type="ECO:0000256" key="5">
    <source>
        <dbReference type="RuleBase" id="RU000660"/>
    </source>
</evidence>
<sequence>MRHHNQNRKLSRERNQRKALLRTLAVSLVNRGKIQTTQAKAKELRPFAERLVSHAKKNTLASRRTLIAYVGKNPTHKLVSDIAVRYKDRRGGYTRIVRMPNRKRDASPMAHIEFV</sequence>
<keyword evidence="3 5" id="KW-0687">Ribonucleoprotein</keyword>
<accession>A0A1G2U5E1</accession>
<dbReference type="SUPFAM" id="SSF64263">
    <property type="entry name" value="Prokaryotic ribosomal protein L17"/>
    <property type="match status" value="1"/>
</dbReference>
<dbReference type="AlphaFoldDB" id="A0A1G2U5E1"/>
<dbReference type="GO" id="GO:0015934">
    <property type="term" value="C:large ribosomal subunit"/>
    <property type="evidence" value="ECO:0007669"/>
    <property type="project" value="TreeGrafter"/>
</dbReference>
<evidence type="ECO:0000256" key="1">
    <source>
        <dbReference type="ARBA" id="ARBA00008777"/>
    </source>
</evidence>
<evidence type="ECO:0000313" key="8">
    <source>
        <dbReference type="Proteomes" id="UP000176800"/>
    </source>
</evidence>
<dbReference type="Pfam" id="PF01196">
    <property type="entry name" value="Ribosomal_L17"/>
    <property type="match status" value="1"/>
</dbReference>
<dbReference type="InterPro" id="IPR036373">
    <property type="entry name" value="Ribosomal_bL17_sf"/>
</dbReference>
<proteinExistence type="inferred from homology"/>
<dbReference type="InterPro" id="IPR000456">
    <property type="entry name" value="Ribosomal_bL17"/>
</dbReference>
<gene>
    <name evidence="7" type="ORF">A3B14_01715</name>
</gene>
<dbReference type="Gene3D" id="3.90.1030.10">
    <property type="entry name" value="Ribosomal protein L17"/>
    <property type="match status" value="1"/>
</dbReference>
<organism evidence="7 8">
    <name type="scientific">Candidatus Zambryskibacteria bacterium RIFCSPLOWO2_01_FULL_45_21</name>
    <dbReference type="NCBI Taxonomy" id="1802761"/>
    <lineage>
        <taxon>Bacteria</taxon>
        <taxon>Candidatus Zambryskiibacteriota</taxon>
    </lineage>
</organism>
<keyword evidence="2 5" id="KW-0689">Ribosomal protein</keyword>
<dbReference type="EMBL" id="MHWE01000004">
    <property type="protein sequence ID" value="OHB04709.1"/>
    <property type="molecule type" value="Genomic_DNA"/>
</dbReference>
<dbReference type="PANTHER" id="PTHR14413">
    <property type="entry name" value="RIBOSOMAL PROTEIN L17"/>
    <property type="match status" value="1"/>
</dbReference>
<dbReference type="Proteomes" id="UP000176800">
    <property type="component" value="Unassembled WGS sequence"/>
</dbReference>
<dbReference type="GO" id="GO:0006412">
    <property type="term" value="P:translation"/>
    <property type="evidence" value="ECO:0007669"/>
    <property type="project" value="InterPro"/>
</dbReference>
<evidence type="ECO:0000256" key="3">
    <source>
        <dbReference type="ARBA" id="ARBA00023274"/>
    </source>
</evidence>
<protein>
    <recommendedName>
        <fullName evidence="4 6">50S ribosomal protein L17</fullName>
    </recommendedName>
</protein>